<accession>A0A391NKY6</accession>
<dbReference type="Proteomes" id="UP000265618">
    <property type="component" value="Unassembled WGS sequence"/>
</dbReference>
<evidence type="ECO:0000256" key="1">
    <source>
        <dbReference type="ARBA" id="ARBA00023157"/>
    </source>
</evidence>
<dbReference type="Gene3D" id="1.10.225.10">
    <property type="entry name" value="Saposin-like"/>
    <property type="match status" value="1"/>
</dbReference>
<dbReference type="Pfam" id="PF03489">
    <property type="entry name" value="SapB_2"/>
    <property type="match status" value="1"/>
</dbReference>
<feature type="non-terminal residue" evidence="3">
    <location>
        <position position="1"/>
    </location>
</feature>
<sequence length="35" mass="3953">VSECVSLDMRYKDQVIELVEDGYTPDVICEMIGVC</sequence>
<evidence type="ECO:0000259" key="2">
    <source>
        <dbReference type="PROSITE" id="PS50015"/>
    </source>
</evidence>
<gene>
    <name evidence="3" type="ORF">KIPB_004765</name>
</gene>
<organism evidence="3 4">
    <name type="scientific">Kipferlia bialata</name>
    <dbReference type="NCBI Taxonomy" id="797122"/>
    <lineage>
        <taxon>Eukaryota</taxon>
        <taxon>Metamonada</taxon>
        <taxon>Carpediemonas-like organisms</taxon>
        <taxon>Kipferlia</taxon>
    </lineage>
</organism>
<keyword evidence="1" id="KW-1015">Disulfide bond</keyword>
<protein>
    <recommendedName>
        <fullName evidence="2">Saposin B-type domain-containing protein</fullName>
    </recommendedName>
</protein>
<dbReference type="AlphaFoldDB" id="A0A391NKY6"/>
<keyword evidence="4" id="KW-1185">Reference proteome</keyword>
<reference evidence="3 4" key="1">
    <citation type="journal article" date="2018" name="PLoS ONE">
        <title>The draft genome of Kipferlia bialata reveals reductive genome evolution in fornicate parasites.</title>
        <authorList>
            <person name="Tanifuji G."/>
            <person name="Takabayashi S."/>
            <person name="Kume K."/>
            <person name="Takagi M."/>
            <person name="Nakayama T."/>
            <person name="Kamikawa R."/>
            <person name="Inagaki Y."/>
            <person name="Hashimoto T."/>
        </authorList>
    </citation>
    <scope>NUCLEOTIDE SEQUENCE [LARGE SCALE GENOMIC DNA]</scope>
    <source>
        <strain evidence="3">NY0173</strain>
    </source>
</reference>
<name>A0A391NKY6_9EUKA</name>
<dbReference type="OrthoDB" id="69496at2759"/>
<comment type="caution">
    <text evidence="3">The sequence shown here is derived from an EMBL/GenBank/DDBJ whole genome shotgun (WGS) entry which is preliminary data.</text>
</comment>
<proteinExistence type="predicted"/>
<dbReference type="PROSITE" id="PS50015">
    <property type="entry name" value="SAP_B"/>
    <property type="match status" value="1"/>
</dbReference>
<dbReference type="EMBL" id="BDIP01001053">
    <property type="protein sequence ID" value="GCA62631.1"/>
    <property type="molecule type" value="Genomic_DNA"/>
</dbReference>
<dbReference type="InterPro" id="IPR008138">
    <property type="entry name" value="SapB_2"/>
</dbReference>
<dbReference type="InterPro" id="IPR008139">
    <property type="entry name" value="SaposinB_dom"/>
</dbReference>
<evidence type="ECO:0000313" key="4">
    <source>
        <dbReference type="Proteomes" id="UP000265618"/>
    </source>
</evidence>
<dbReference type="InterPro" id="IPR011001">
    <property type="entry name" value="Saposin-like"/>
</dbReference>
<dbReference type="SUPFAM" id="SSF47862">
    <property type="entry name" value="Saposin"/>
    <property type="match status" value="1"/>
</dbReference>
<feature type="domain" description="Saposin B-type" evidence="2">
    <location>
        <begin position="1"/>
        <end position="35"/>
    </location>
</feature>
<evidence type="ECO:0000313" key="3">
    <source>
        <dbReference type="EMBL" id="GCA62631.1"/>
    </source>
</evidence>